<reference evidence="4 5" key="1">
    <citation type="submission" date="2013-11" db="EMBL/GenBank/DDBJ databases">
        <title>Genome sequencing of Stegodyphus mimosarum.</title>
        <authorList>
            <person name="Bechsgaard J."/>
        </authorList>
    </citation>
    <scope>NUCLEOTIDE SEQUENCE [LARGE SCALE GENOMIC DNA]</scope>
</reference>
<feature type="compositionally biased region" description="Polar residues" evidence="1">
    <location>
        <begin position="103"/>
        <end position="125"/>
    </location>
</feature>
<sequence length="209" mass="22856">MKMKVIFAFLLLTLSREMLAFPTEGNAEEDMVVKGKIPHAKSSAGTPAKINVEDEAIISESTKINVEDVTAISDSTKVKTPDVTDISDSAKRKAVLDEHVTNAPESSFQGSTTESSVSQKPSNMSEETKRILDILKKREKEDGSNLHIKIIIGVVVVCILILASIFFGIKCRKKRETPLKTDPEESVPSLQKDQIQNENGNTALTQSSV</sequence>
<dbReference type="OrthoDB" id="10323304at2759"/>
<evidence type="ECO:0000256" key="3">
    <source>
        <dbReference type="SAM" id="SignalP"/>
    </source>
</evidence>
<name>A0A087T3Y3_STEMI</name>
<keyword evidence="3" id="KW-0732">Signal</keyword>
<gene>
    <name evidence="4" type="ORF">X975_06475</name>
</gene>
<evidence type="ECO:0000256" key="2">
    <source>
        <dbReference type="SAM" id="Phobius"/>
    </source>
</evidence>
<organism evidence="4 5">
    <name type="scientific">Stegodyphus mimosarum</name>
    <name type="common">African social velvet spider</name>
    <dbReference type="NCBI Taxonomy" id="407821"/>
    <lineage>
        <taxon>Eukaryota</taxon>
        <taxon>Metazoa</taxon>
        <taxon>Ecdysozoa</taxon>
        <taxon>Arthropoda</taxon>
        <taxon>Chelicerata</taxon>
        <taxon>Arachnida</taxon>
        <taxon>Araneae</taxon>
        <taxon>Araneomorphae</taxon>
        <taxon>Entelegynae</taxon>
        <taxon>Eresoidea</taxon>
        <taxon>Eresidae</taxon>
        <taxon>Stegodyphus</taxon>
    </lineage>
</organism>
<dbReference type="AlphaFoldDB" id="A0A087T3Y3"/>
<keyword evidence="2" id="KW-0472">Membrane</keyword>
<protein>
    <submittedName>
        <fullName evidence="4">Uncharacterized protein</fullName>
    </submittedName>
</protein>
<feature type="non-terminal residue" evidence="4">
    <location>
        <position position="209"/>
    </location>
</feature>
<feature type="region of interest" description="Disordered" evidence="1">
    <location>
        <begin position="100"/>
        <end position="127"/>
    </location>
</feature>
<evidence type="ECO:0000313" key="4">
    <source>
        <dbReference type="EMBL" id="KFM59822.1"/>
    </source>
</evidence>
<accession>A0A087T3Y3</accession>
<feature type="signal peptide" evidence="3">
    <location>
        <begin position="1"/>
        <end position="20"/>
    </location>
</feature>
<keyword evidence="2" id="KW-1133">Transmembrane helix</keyword>
<keyword evidence="2" id="KW-0812">Transmembrane</keyword>
<evidence type="ECO:0000256" key="1">
    <source>
        <dbReference type="SAM" id="MobiDB-lite"/>
    </source>
</evidence>
<feature type="compositionally biased region" description="Polar residues" evidence="1">
    <location>
        <begin position="188"/>
        <end position="209"/>
    </location>
</feature>
<proteinExistence type="predicted"/>
<feature type="transmembrane region" description="Helical" evidence="2">
    <location>
        <begin position="146"/>
        <end position="169"/>
    </location>
</feature>
<dbReference type="Proteomes" id="UP000054359">
    <property type="component" value="Unassembled WGS sequence"/>
</dbReference>
<feature type="region of interest" description="Disordered" evidence="1">
    <location>
        <begin position="177"/>
        <end position="209"/>
    </location>
</feature>
<evidence type="ECO:0000313" key="5">
    <source>
        <dbReference type="Proteomes" id="UP000054359"/>
    </source>
</evidence>
<feature type="chain" id="PRO_5001829308" evidence="3">
    <location>
        <begin position="21"/>
        <end position="209"/>
    </location>
</feature>
<keyword evidence="5" id="KW-1185">Reference proteome</keyword>
<dbReference type="EMBL" id="KK113283">
    <property type="protein sequence ID" value="KFM59822.1"/>
    <property type="molecule type" value="Genomic_DNA"/>
</dbReference>